<evidence type="ECO:0000313" key="1">
    <source>
        <dbReference type="EMBL" id="ARW62468.1"/>
    </source>
</evidence>
<reference evidence="1" key="1">
    <citation type="journal article" date="2017" name="J. Phycol.">
        <title>Analysis of chloroplast genomes and a supermatrix inform reclassification of the Rhodomelaceae (Rhodophyta).</title>
        <authorList>
            <person name="Diaz-Tapia P."/>
            <person name="Maggs C.A."/>
            <person name="West J.A."/>
            <person name="Verbruggen H."/>
        </authorList>
    </citation>
    <scope>NUCLEOTIDE SEQUENCE</scope>
    <source>
        <strain evidence="1">PD0863</strain>
    </source>
</reference>
<dbReference type="EMBL" id="MF101423">
    <property type="protein sequence ID" value="ARW62468.1"/>
    <property type="molecule type" value="Genomic_DNA"/>
</dbReference>
<evidence type="ECO:0008006" key="2">
    <source>
        <dbReference type="Google" id="ProtNLM"/>
    </source>
</evidence>
<organism evidence="1">
    <name type="scientific">Polysiphonia sertularioides</name>
    <dbReference type="NCBI Taxonomy" id="945028"/>
    <lineage>
        <taxon>Eukaryota</taxon>
        <taxon>Rhodophyta</taxon>
        <taxon>Florideophyceae</taxon>
        <taxon>Rhodymeniophycidae</taxon>
        <taxon>Ceramiales</taxon>
        <taxon>Rhodomelaceae</taxon>
        <taxon>Polysiphonioideae</taxon>
        <taxon>Polysiphonia</taxon>
    </lineage>
</organism>
<name>A0A1Z1M8R1_9FLOR</name>
<gene>
    <name evidence="1" type="primary">ConsOrf5</name>
</gene>
<proteinExistence type="predicted"/>
<keyword evidence="1" id="KW-0150">Chloroplast</keyword>
<dbReference type="GeneID" id="33355682"/>
<accession>A0A1Z1M8R1</accession>
<sequence length="347" mass="41910">MKKKNLVFKANSKWLNLPWNKISLRISMLTKQIFLEIKKYNLSYVHILQNYLLNSSELKVLVIDRILSQIYFLFYKCKKDLSYGVDKLKTSIVLGELNKKIYDKRITNILTRYLREQIIVICIKPIFEAKLINCSGLYNYLDTLKQYENYFHCIKNSFFLNKITVCLYFKKSINKLLDEINCLDINKIYLPEFNTKLTLYQQNSNFVNILNRKVIENDIKWYNFFSVKQENYLKTENTSNYNIIDDHLKLFWLQITRRLQKTSHNNLKISNQYKQLLNKIIHIYYLNLLNSFLNIDVLKRYHKSINQMIGYIKRKSNTLLKSRFKLNHNLNKMIYINNLKKVHPLFQ</sequence>
<dbReference type="AlphaFoldDB" id="A0A1Z1M8R1"/>
<geneLocation type="chloroplast" evidence="1"/>
<protein>
    <recommendedName>
        <fullName evidence="2">Reverse transcriptase N-terminal domain-containing protein</fullName>
    </recommendedName>
</protein>
<keyword evidence="1" id="KW-0934">Plastid</keyword>
<dbReference type="RefSeq" id="YP_009393906.1">
    <property type="nucleotide sequence ID" value="NC_035270.1"/>
</dbReference>